<dbReference type="FunCoup" id="A0A0C3HSQ2">
    <property type="interactions" value="48"/>
</dbReference>
<feature type="disulfide bond" evidence="8">
    <location>
        <begin position="1"/>
        <end position="16"/>
    </location>
</feature>
<feature type="domain" description="Chitin-binding type-1" evidence="9">
    <location>
        <begin position="1"/>
        <end position="44"/>
    </location>
</feature>
<evidence type="ECO:0000259" key="10">
    <source>
        <dbReference type="PROSITE" id="PS51677"/>
    </source>
</evidence>
<dbReference type="InterPro" id="IPR036861">
    <property type="entry name" value="Endochitinase-like_sf"/>
</dbReference>
<dbReference type="GO" id="GO:0046872">
    <property type="term" value="F:metal ion binding"/>
    <property type="evidence" value="ECO:0007669"/>
    <property type="project" value="UniProtKB-KW"/>
</dbReference>
<accession>A0A0C3HSQ2</accession>
<evidence type="ECO:0000256" key="1">
    <source>
        <dbReference type="ARBA" id="ARBA00001941"/>
    </source>
</evidence>
<comment type="cofactor">
    <cofactor evidence="1">
        <name>Co(2+)</name>
        <dbReference type="ChEBI" id="CHEBI:48828"/>
    </cofactor>
</comment>
<reference evidence="12" key="2">
    <citation type="submission" date="2015-01" db="EMBL/GenBank/DDBJ databases">
        <title>Evolutionary Origins and Diversification of the Mycorrhizal Mutualists.</title>
        <authorList>
            <consortium name="DOE Joint Genome Institute"/>
            <consortium name="Mycorrhizal Genomics Consortium"/>
            <person name="Kohler A."/>
            <person name="Kuo A."/>
            <person name="Nagy L.G."/>
            <person name="Floudas D."/>
            <person name="Copeland A."/>
            <person name="Barry K.W."/>
            <person name="Cichocki N."/>
            <person name="Veneault-Fourrey C."/>
            <person name="LaButti K."/>
            <person name="Lindquist E.A."/>
            <person name="Lipzen A."/>
            <person name="Lundell T."/>
            <person name="Morin E."/>
            <person name="Murat C."/>
            <person name="Riley R."/>
            <person name="Ohm R."/>
            <person name="Sun H."/>
            <person name="Tunlid A."/>
            <person name="Henrissat B."/>
            <person name="Grigoriev I.V."/>
            <person name="Hibbett D.S."/>
            <person name="Martin F."/>
        </authorList>
    </citation>
    <scope>NUCLEOTIDE SEQUENCE [LARGE SCALE GENOMIC DNA]</scope>
    <source>
        <strain evidence="12">Zn</strain>
    </source>
</reference>
<reference evidence="11 12" key="1">
    <citation type="submission" date="2014-04" db="EMBL/GenBank/DDBJ databases">
        <authorList>
            <consortium name="DOE Joint Genome Institute"/>
            <person name="Kuo A."/>
            <person name="Martino E."/>
            <person name="Perotto S."/>
            <person name="Kohler A."/>
            <person name="Nagy L.G."/>
            <person name="Floudas D."/>
            <person name="Copeland A."/>
            <person name="Barry K.W."/>
            <person name="Cichocki N."/>
            <person name="Veneault-Fourrey C."/>
            <person name="LaButti K."/>
            <person name="Lindquist E.A."/>
            <person name="Lipzen A."/>
            <person name="Lundell T."/>
            <person name="Morin E."/>
            <person name="Murat C."/>
            <person name="Sun H."/>
            <person name="Tunlid A."/>
            <person name="Henrissat B."/>
            <person name="Grigoriev I.V."/>
            <person name="Hibbett D.S."/>
            <person name="Martin F."/>
            <person name="Nordberg H.P."/>
            <person name="Cantor M.N."/>
            <person name="Hua S.X."/>
        </authorList>
    </citation>
    <scope>NUCLEOTIDE SEQUENCE [LARGE SCALE GENOMIC DNA]</scope>
    <source>
        <strain evidence="11 12">Zn</strain>
    </source>
</reference>
<evidence type="ECO:0000256" key="8">
    <source>
        <dbReference type="PROSITE-ProRule" id="PRU00261"/>
    </source>
</evidence>
<dbReference type="InParanoid" id="A0A0C3HSQ2"/>
<evidence type="ECO:0000256" key="4">
    <source>
        <dbReference type="ARBA" id="ARBA00022729"/>
    </source>
</evidence>
<dbReference type="InterPro" id="IPR001002">
    <property type="entry name" value="Chitin-bd_1"/>
</dbReference>
<feature type="disulfide bond" evidence="8">
    <location>
        <begin position="10"/>
        <end position="22"/>
    </location>
</feature>
<keyword evidence="2 8" id="KW-0147">Chitin-binding</keyword>
<dbReference type="SUPFAM" id="SSF88713">
    <property type="entry name" value="Glycoside hydrolase/deacetylase"/>
    <property type="match status" value="1"/>
</dbReference>
<feature type="non-terminal residue" evidence="11">
    <location>
        <position position="293"/>
    </location>
</feature>
<proteinExistence type="predicted"/>
<dbReference type="PANTHER" id="PTHR46471:SF2">
    <property type="entry name" value="CHITIN DEACETYLASE-RELATED"/>
    <property type="match status" value="1"/>
</dbReference>
<keyword evidence="5" id="KW-0378">Hydrolase</keyword>
<dbReference type="Pfam" id="PF01522">
    <property type="entry name" value="Polysacc_deac_1"/>
    <property type="match status" value="1"/>
</dbReference>
<feature type="disulfide bond" evidence="8">
    <location>
        <begin position="15"/>
        <end position="29"/>
    </location>
</feature>
<dbReference type="PROSITE" id="PS51677">
    <property type="entry name" value="NODB"/>
    <property type="match status" value="1"/>
</dbReference>
<evidence type="ECO:0000256" key="5">
    <source>
        <dbReference type="ARBA" id="ARBA00022801"/>
    </source>
</evidence>
<dbReference type="GO" id="GO:0008061">
    <property type="term" value="F:chitin binding"/>
    <property type="evidence" value="ECO:0007669"/>
    <property type="project" value="UniProtKB-UniRule"/>
</dbReference>
<dbReference type="PROSITE" id="PS50941">
    <property type="entry name" value="CHIT_BIND_I_2"/>
    <property type="match status" value="1"/>
</dbReference>
<feature type="domain" description="NodB homology" evidence="10">
    <location>
        <begin position="77"/>
        <end position="268"/>
    </location>
</feature>
<dbReference type="GO" id="GO:0016810">
    <property type="term" value="F:hydrolase activity, acting on carbon-nitrogen (but not peptide) bonds"/>
    <property type="evidence" value="ECO:0007669"/>
    <property type="project" value="InterPro"/>
</dbReference>
<keyword evidence="7" id="KW-0170">Cobalt</keyword>
<evidence type="ECO:0000256" key="3">
    <source>
        <dbReference type="ARBA" id="ARBA00022723"/>
    </source>
</evidence>
<comment type="caution">
    <text evidence="8">Lacks conserved residue(s) required for the propagation of feature annotation.</text>
</comment>
<evidence type="ECO:0000256" key="6">
    <source>
        <dbReference type="ARBA" id="ARBA00023277"/>
    </source>
</evidence>
<feature type="non-terminal residue" evidence="11">
    <location>
        <position position="1"/>
    </location>
</feature>
<keyword evidence="4" id="KW-0732">Signal</keyword>
<dbReference type="EMBL" id="KN832872">
    <property type="protein sequence ID" value="KIN05282.1"/>
    <property type="molecule type" value="Genomic_DNA"/>
</dbReference>
<evidence type="ECO:0000313" key="12">
    <source>
        <dbReference type="Proteomes" id="UP000054321"/>
    </source>
</evidence>
<evidence type="ECO:0000259" key="9">
    <source>
        <dbReference type="PROSITE" id="PS50941"/>
    </source>
</evidence>
<keyword evidence="3" id="KW-0479">Metal-binding</keyword>
<name>A0A0C3HSQ2_OIDMZ</name>
<dbReference type="OrthoDB" id="407355at2759"/>
<dbReference type="AlphaFoldDB" id="A0A0C3HSQ2"/>
<dbReference type="InterPro" id="IPR011330">
    <property type="entry name" value="Glyco_hydro/deAcase_b/a-brl"/>
</dbReference>
<dbReference type="SUPFAM" id="SSF57016">
    <property type="entry name" value="Plant lectins/antimicrobial peptides"/>
    <property type="match status" value="1"/>
</dbReference>
<dbReference type="CDD" id="cd10951">
    <property type="entry name" value="CE4_ClCDA_like"/>
    <property type="match status" value="1"/>
</dbReference>
<dbReference type="GO" id="GO:0005975">
    <property type="term" value="P:carbohydrate metabolic process"/>
    <property type="evidence" value="ECO:0007669"/>
    <property type="project" value="InterPro"/>
</dbReference>
<dbReference type="Proteomes" id="UP000054321">
    <property type="component" value="Unassembled WGS sequence"/>
</dbReference>
<evidence type="ECO:0000256" key="7">
    <source>
        <dbReference type="ARBA" id="ARBA00023285"/>
    </source>
</evidence>
<protein>
    <submittedName>
        <fullName evidence="11">Carbohydrate esterase family 4 protein</fullName>
    </submittedName>
</protein>
<dbReference type="InterPro" id="IPR002509">
    <property type="entry name" value="NODB_dom"/>
</dbReference>
<sequence length="293" mass="31788">CGPSASNASCADSLCCGPNGVCGVGGYYCSAPSCLFAWGPACDANQIPKGVNIASVPRPKLGQVPYGISIRHCTVAGKVALTFDDGPYLYTSDLLDLLKTKGVKATFFIVGNNGGKGQINDPKTGYPALIQRMYNDGHQIGSHTWSHQDLSTLTKQQRFDQVSKNEIAINDILGFFPTYLRPPYMSCNADCLTDLGNLGYHVANYDIDTLDWQGNYTNSQDIFLGNIKPGNPQSSSFISLAHDIHNMTVHGFAEFMIENLRAAGYTTALYGECLNDAPENWYRNSHTGQPYSA</sequence>
<dbReference type="PANTHER" id="PTHR46471">
    <property type="entry name" value="CHITIN DEACETYLASE"/>
    <property type="match status" value="1"/>
</dbReference>
<organism evidence="11 12">
    <name type="scientific">Oidiodendron maius (strain Zn)</name>
    <dbReference type="NCBI Taxonomy" id="913774"/>
    <lineage>
        <taxon>Eukaryota</taxon>
        <taxon>Fungi</taxon>
        <taxon>Dikarya</taxon>
        <taxon>Ascomycota</taxon>
        <taxon>Pezizomycotina</taxon>
        <taxon>Leotiomycetes</taxon>
        <taxon>Leotiomycetes incertae sedis</taxon>
        <taxon>Myxotrichaceae</taxon>
        <taxon>Oidiodendron</taxon>
    </lineage>
</organism>
<dbReference type="CDD" id="cd00035">
    <property type="entry name" value="ChtBD1"/>
    <property type="match status" value="1"/>
</dbReference>
<evidence type="ECO:0000256" key="2">
    <source>
        <dbReference type="ARBA" id="ARBA00022669"/>
    </source>
</evidence>
<keyword evidence="12" id="KW-1185">Reference proteome</keyword>
<dbReference type="HOGENOM" id="CLU_021264_11_0_1"/>
<dbReference type="Gene3D" id="3.20.20.370">
    <property type="entry name" value="Glycoside hydrolase/deacetylase"/>
    <property type="match status" value="1"/>
</dbReference>
<keyword evidence="6" id="KW-0119">Carbohydrate metabolism</keyword>
<evidence type="ECO:0000313" key="11">
    <source>
        <dbReference type="EMBL" id="KIN05282.1"/>
    </source>
</evidence>
<gene>
    <name evidence="11" type="ORF">OIDMADRAFT_87018</name>
</gene>
<keyword evidence="8" id="KW-1015">Disulfide bond</keyword>
<dbReference type="STRING" id="913774.A0A0C3HSQ2"/>